<name>A0A1I8BRJ1_MELHA</name>
<evidence type="ECO:0000256" key="1">
    <source>
        <dbReference type="SAM" id="MobiDB-lite"/>
    </source>
</evidence>
<evidence type="ECO:0000313" key="4">
    <source>
        <dbReference type="WBParaSite" id="MhA1_Contig512.frz3.gene6"/>
    </source>
</evidence>
<dbReference type="AlphaFoldDB" id="A0A1I8BRJ1"/>
<proteinExistence type="predicted"/>
<reference evidence="4" key="1">
    <citation type="submission" date="2016-11" db="UniProtKB">
        <authorList>
            <consortium name="WormBaseParasite"/>
        </authorList>
    </citation>
    <scope>IDENTIFICATION</scope>
</reference>
<feature type="compositionally biased region" description="Basic residues" evidence="1">
    <location>
        <begin position="223"/>
        <end position="232"/>
    </location>
</feature>
<feature type="chain" id="PRO_5009316095" evidence="2">
    <location>
        <begin position="26"/>
        <end position="232"/>
    </location>
</feature>
<dbReference type="Proteomes" id="UP000095281">
    <property type="component" value="Unplaced"/>
</dbReference>
<feature type="region of interest" description="Disordered" evidence="1">
    <location>
        <begin position="173"/>
        <end position="232"/>
    </location>
</feature>
<protein>
    <submittedName>
        <fullName evidence="4">Apple domain-containing protein</fullName>
    </submittedName>
</protein>
<feature type="signal peptide" evidence="2">
    <location>
        <begin position="1"/>
        <end position="25"/>
    </location>
</feature>
<dbReference type="WBParaSite" id="MhA1_Contig512.frz3.gene6">
    <property type="protein sequence ID" value="MhA1_Contig512.frz3.gene6"/>
    <property type="gene ID" value="MhA1_Contig512.frz3.gene6"/>
</dbReference>
<evidence type="ECO:0000313" key="3">
    <source>
        <dbReference type="Proteomes" id="UP000095281"/>
    </source>
</evidence>
<organism evidence="3 4">
    <name type="scientific">Meloidogyne hapla</name>
    <name type="common">Root-knot nematode worm</name>
    <dbReference type="NCBI Taxonomy" id="6305"/>
    <lineage>
        <taxon>Eukaryota</taxon>
        <taxon>Metazoa</taxon>
        <taxon>Ecdysozoa</taxon>
        <taxon>Nematoda</taxon>
        <taxon>Chromadorea</taxon>
        <taxon>Rhabditida</taxon>
        <taxon>Tylenchina</taxon>
        <taxon>Tylenchomorpha</taxon>
        <taxon>Tylenchoidea</taxon>
        <taxon>Meloidogynidae</taxon>
        <taxon>Meloidogyninae</taxon>
        <taxon>Meloidogyne</taxon>
    </lineage>
</organism>
<keyword evidence="2" id="KW-0732">Signal</keyword>
<sequence>MASIKTNIFICFGFILLNKIYISNTIPVGGKPPEDFDCPHPFRNIYGNVLFENDAFEWEQKRQSWLTMDVYSKSLNDCVRQCYGYRFCYSILFLSNNSIRKTCRLYLHSSDECNGKILLSTNKIEKIIFEENKNKIVVECLKCRKNENENEEKQIISGPEDFPKGFKRLMSSDNQQKQQFKQNDDPLKNSVENGGGANKVIISPNNQAKNNGGEKLDEEANLRKQRQIWRGG</sequence>
<evidence type="ECO:0000256" key="2">
    <source>
        <dbReference type="SAM" id="SignalP"/>
    </source>
</evidence>
<keyword evidence="3" id="KW-1185">Reference proteome</keyword>
<accession>A0A1I8BRJ1</accession>
<feature type="compositionally biased region" description="Basic and acidic residues" evidence="1">
    <location>
        <begin position="212"/>
        <end position="222"/>
    </location>
</feature>